<evidence type="ECO:0000313" key="9">
    <source>
        <dbReference type="EMBL" id="TMP25099.1"/>
    </source>
</evidence>
<evidence type="ECO:0000313" key="10">
    <source>
        <dbReference type="Proteomes" id="UP000310249"/>
    </source>
</evidence>
<evidence type="ECO:0000259" key="6">
    <source>
        <dbReference type="Pfam" id="PF02631"/>
    </source>
</evidence>
<dbReference type="InterPro" id="IPR053924">
    <property type="entry name" value="RecX_HTH_2nd"/>
</dbReference>
<comment type="subcellular location">
    <subcellularLocation>
        <location evidence="1 5">Cytoplasm</location>
    </subcellularLocation>
</comment>
<name>A0A5S3WH69_9GAMM</name>
<dbReference type="InterPro" id="IPR003783">
    <property type="entry name" value="Regulatory_RecX"/>
</dbReference>
<dbReference type="InterPro" id="IPR053925">
    <property type="entry name" value="RecX_HTH_3rd"/>
</dbReference>
<dbReference type="GO" id="GO:0006282">
    <property type="term" value="P:regulation of DNA repair"/>
    <property type="evidence" value="ECO:0007669"/>
    <property type="project" value="UniProtKB-UniRule"/>
</dbReference>
<dbReference type="InterPro" id="IPR053926">
    <property type="entry name" value="RecX_HTH_1st"/>
</dbReference>
<reference evidence="10" key="2">
    <citation type="submission" date="2019-06" db="EMBL/GenBank/DDBJ databases">
        <title>Co-occurence of chitin degradation, pigmentation and bioactivity in marine Pseudoalteromonas.</title>
        <authorList>
            <person name="Sonnenschein E.C."/>
            <person name="Bech P.K."/>
        </authorList>
    </citation>
    <scope>NUCLEOTIDE SEQUENCE [LARGE SCALE GENOMIC DNA]</scope>
    <source>
        <strain evidence="10">S2676</strain>
    </source>
</reference>
<protein>
    <recommendedName>
        <fullName evidence="3 5">Regulatory protein RecX</fullName>
    </recommendedName>
</protein>
<dbReference type="Pfam" id="PF21982">
    <property type="entry name" value="RecX_HTH1"/>
    <property type="match status" value="1"/>
</dbReference>
<dbReference type="PANTHER" id="PTHR33602:SF1">
    <property type="entry name" value="REGULATORY PROTEIN RECX FAMILY PROTEIN"/>
    <property type="match status" value="1"/>
</dbReference>
<sequence>MDEKQEHEKKLKNYALWLLSRQEYSRQLLAQKLRAKDAEDAYITRLLDWLESLGYLDDKRYCASFLSQQVAKGLGEKRVMMDAQRKGVDKSYLQHLIEEQEVDWFSVAVRAYEKKYSRSTNQLDYKEKSKRIRYMMSRGFRYDEIDYAIEAHSQGE</sequence>
<feature type="domain" description="RecX first three-helical" evidence="8">
    <location>
        <begin position="12"/>
        <end position="50"/>
    </location>
</feature>
<accession>A0A5S3WH69</accession>
<evidence type="ECO:0000259" key="8">
    <source>
        <dbReference type="Pfam" id="PF21982"/>
    </source>
</evidence>
<evidence type="ECO:0000256" key="4">
    <source>
        <dbReference type="ARBA" id="ARBA00022490"/>
    </source>
</evidence>
<dbReference type="GO" id="GO:0005737">
    <property type="term" value="C:cytoplasm"/>
    <property type="evidence" value="ECO:0007669"/>
    <property type="project" value="UniProtKB-SubCell"/>
</dbReference>
<comment type="function">
    <text evidence="5">Modulates RecA activity.</text>
</comment>
<comment type="similarity">
    <text evidence="2 5">Belongs to the RecX family.</text>
</comment>
<proteinExistence type="inferred from homology"/>
<dbReference type="InterPro" id="IPR036388">
    <property type="entry name" value="WH-like_DNA-bd_sf"/>
</dbReference>
<evidence type="ECO:0000256" key="2">
    <source>
        <dbReference type="ARBA" id="ARBA00009695"/>
    </source>
</evidence>
<evidence type="ECO:0000256" key="5">
    <source>
        <dbReference type="HAMAP-Rule" id="MF_01114"/>
    </source>
</evidence>
<feature type="domain" description="RecX second three-helical" evidence="6">
    <location>
        <begin position="57"/>
        <end position="91"/>
    </location>
</feature>
<dbReference type="AlphaFoldDB" id="A0A5S3WH69"/>
<dbReference type="Gene3D" id="1.10.10.10">
    <property type="entry name" value="Winged helix-like DNA-binding domain superfamily/Winged helix DNA-binding domain"/>
    <property type="match status" value="3"/>
</dbReference>
<organism evidence="9 10">
    <name type="scientific">Pseudoalteromonas rubra</name>
    <dbReference type="NCBI Taxonomy" id="43658"/>
    <lineage>
        <taxon>Bacteria</taxon>
        <taxon>Pseudomonadati</taxon>
        <taxon>Pseudomonadota</taxon>
        <taxon>Gammaproteobacteria</taxon>
        <taxon>Alteromonadales</taxon>
        <taxon>Pseudoalteromonadaceae</taxon>
        <taxon>Pseudoalteromonas</taxon>
    </lineage>
</organism>
<dbReference type="PANTHER" id="PTHR33602">
    <property type="entry name" value="REGULATORY PROTEIN RECX FAMILY PROTEIN"/>
    <property type="match status" value="1"/>
</dbReference>
<dbReference type="RefSeq" id="WP_138553187.1">
    <property type="nucleotide sequence ID" value="NZ_PNCH01000064.1"/>
</dbReference>
<gene>
    <name evidence="5" type="primary">recX</name>
    <name evidence="9" type="ORF">CWB99_21475</name>
</gene>
<dbReference type="HAMAP" id="MF_01114">
    <property type="entry name" value="RecX"/>
    <property type="match status" value="1"/>
</dbReference>
<reference evidence="9 10" key="1">
    <citation type="submission" date="2018-01" db="EMBL/GenBank/DDBJ databases">
        <authorList>
            <person name="Paulsen S."/>
            <person name="Gram L.K."/>
        </authorList>
    </citation>
    <scope>NUCLEOTIDE SEQUENCE [LARGE SCALE GENOMIC DNA]</scope>
    <source>
        <strain evidence="9 10">S2676</strain>
    </source>
</reference>
<dbReference type="EMBL" id="PNCI01000063">
    <property type="protein sequence ID" value="TMP25099.1"/>
    <property type="molecule type" value="Genomic_DNA"/>
</dbReference>
<dbReference type="OrthoDB" id="7066780at2"/>
<keyword evidence="4 5" id="KW-0963">Cytoplasm</keyword>
<feature type="domain" description="RecX third three-helical" evidence="7">
    <location>
        <begin position="102"/>
        <end position="149"/>
    </location>
</feature>
<dbReference type="Pfam" id="PF02631">
    <property type="entry name" value="RecX_HTH2"/>
    <property type="match status" value="1"/>
</dbReference>
<evidence type="ECO:0000256" key="3">
    <source>
        <dbReference type="ARBA" id="ARBA00018111"/>
    </source>
</evidence>
<comment type="caution">
    <text evidence="9">The sequence shown here is derived from an EMBL/GenBank/DDBJ whole genome shotgun (WGS) entry which is preliminary data.</text>
</comment>
<evidence type="ECO:0000259" key="7">
    <source>
        <dbReference type="Pfam" id="PF21981"/>
    </source>
</evidence>
<dbReference type="Pfam" id="PF21981">
    <property type="entry name" value="RecX_HTH3"/>
    <property type="match status" value="1"/>
</dbReference>
<dbReference type="Proteomes" id="UP000310249">
    <property type="component" value="Unassembled WGS sequence"/>
</dbReference>
<evidence type="ECO:0000256" key="1">
    <source>
        <dbReference type="ARBA" id="ARBA00004496"/>
    </source>
</evidence>